<organism evidence="1 2">
    <name type="scientific">Enterocloster bolteae</name>
    <dbReference type="NCBI Taxonomy" id="208479"/>
    <lineage>
        <taxon>Bacteria</taxon>
        <taxon>Bacillati</taxon>
        <taxon>Bacillota</taxon>
        <taxon>Clostridia</taxon>
        <taxon>Lachnospirales</taxon>
        <taxon>Lachnospiraceae</taxon>
        <taxon>Enterocloster</taxon>
    </lineage>
</organism>
<dbReference type="Proteomes" id="UP000284543">
    <property type="component" value="Unassembled WGS sequence"/>
</dbReference>
<evidence type="ECO:0008006" key="3">
    <source>
        <dbReference type="Google" id="ProtNLM"/>
    </source>
</evidence>
<dbReference type="Pfam" id="PF05711">
    <property type="entry name" value="TylF"/>
    <property type="match status" value="1"/>
</dbReference>
<dbReference type="RefSeq" id="WP_002565244.1">
    <property type="nucleotide sequence ID" value="NZ_CABKUK010000001.1"/>
</dbReference>
<reference evidence="1 2" key="1">
    <citation type="submission" date="2018-08" db="EMBL/GenBank/DDBJ databases">
        <title>A genome reference for cultivated species of the human gut microbiota.</title>
        <authorList>
            <person name="Zou Y."/>
            <person name="Xue W."/>
            <person name="Luo G."/>
        </authorList>
    </citation>
    <scope>NUCLEOTIDE SEQUENCE [LARGE SCALE GENOMIC DNA]</scope>
    <source>
        <strain evidence="1 2">AF14-18</strain>
    </source>
</reference>
<dbReference type="KEGG" id="cbol:CGC65_20385"/>
<accession>A0A412Z7R8</accession>
<dbReference type="AlphaFoldDB" id="A0A412Z7R8"/>
<dbReference type="InterPro" id="IPR029063">
    <property type="entry name" value="SAM-dependent_MTases_sf"/>
</dbReference>
<gene>
    <name evidence="1" type="ORF">DWW02_11820</name>
</gene>
<dbReference type="InterPro" id="IPR008884">
    <property type="entry name" value="TylF_MeTrfase"/>
</dbReference>
<proteinExistence type="predicted"/>
<evidence type="ECO:0000313" key="1">
    <source>
        <dbReference type="EMBL" id="RGV76060.1"/>
    </source>
</evidence>
<sequence length="295" mass="33027">METVIILGAGQFGRGAARLLNQENMALLAFGDNNPALHQLTESERTEKGFPANVPVLPVDEALSLKPDYIITGVTDPLRSGQLKDQALELGYEGRFLMLSQLYRYFDIRNATLKRLAERIHGQGLQESIAELGVFKGDTAWKLNALFPQQRLYLFDTFQGFDPRDIKEEKSKGCSFAREGEFSDTSEQAVLGRLPFPGQAVIRRGYFPDTAAGLEQERFCLVSLDADLYAPILSGLIFFYPRLVPGGMILLHDYNNERFRGARQAVEEFEKQYGRLCLVPLCDLHGSAVIVKPCD</sequence>
<dbReference type="Gene3D" id="3.40.50.150">
    <property type="entry name" value="Vaccinia Virus protein VP39"/>
    <property type="match status" value="1"/>
</dbReference>
<dbReference type="PANTHER" id="PTHR40036:SF1">
    <property type="entry name" value="MACROCIN O-METHYLTRANSFERASE"/>
    <property type="match status" value="1"/>
</dbReference>
<dbReference type="EMBL" id="QRZM01000004">
    <property type="protein sequence ID" value="RGV76060.1"/>
    <property type="molecule type" value="Genomic_DNA"/>
</dbReference>
<evidence type="ECO:0000313" key="2">
    <source>
        <dbReference type="Proteomes" id="UP000284543"/>
    </source>
</evidence>
<name>A0A412Z7R8_9FIRM</name>
<protein>
    <recommendedName>
        <fullName evidence="3">Macrocin-O-methyltransferase (TylF)</fullName>
    </recommendedName>
</protein>
<dbReference type="PANTHER" id="PTHR40036">
    <property type="entry name" value="MACROCIN O-METHYLTRANSFERASE"/>
    <property type="match status" value="1"/>
</dbReference>
<comment type="caution">
    <text evidence="1">The sequence shown here is derived from an EMBL/GenBank/DDBJ whole genome shotgun (WGS) entry which is preliminary data.</text>
</comment>